<protein>
    <submittedName>
        <fullName evidence="1">Uncharacterized protein</fullName>
    </submittedName>
</protein>
<dbReference type="GeneID" id="16607128"/>
<organism evidence="1 2">
    <name type="scientific">Pandoravirus salinus</name>
    <dbReference type="NCBI Taxonomy" id="1349410"/>
    <lineage>
        <taxon>Viruses</taxon>
        <taxon>Pandoravirus</taxon>
    </lineage>
</organism>
<evidence type="ECO:0000313" key="1">
    <source>
        <dbReference type="EMBL" id="AGO85341.2"/>
    </source>
</evidence>
<dbReference type="KEGG" id="vg:16607128"/>
<dbReference type="EMBL" id="KC977571">
    <property type="protein sequence ID" value="AGO85341.2"/>
    <property type="molecule type" value="Genomic_DNA"/>
</dbReference>
<sequence length="310" mass="33360">MGTAYSAWSTPSDGEICLDTQNGGDSNNNGGDDVEVGRLVDFGADATRAFLMSCVDTTTGTVDVDALARAEYQHNRRAVLRVLGALSCGTRLSIGTIRCDDDDKRPYARCTDFVRAANGRFEFEGRVASNGKVPRIPCPAGDITHFASAQSQSHILYVTTLPGQGHKALRDTIRELMDGMWLSLAVRSLSSRPSTKPWTADCILRMGPLLAFLADTCAHRIGNGMGDHQAYTPLCARSHHAAGRAILNAARTIETGGSVDAAWRRAVGMEQDLRGMLAWIKALEKTDAIAQLVASHRRQRSPDTATAPSS</sequence>
<reference evidence="1 2" key="1">
    <citation type="journal article" date="2013" name="Science">
        <title>Pandoraviruses: amoeba viruses with genomes up to 2.5 Mb reaching that of parasitic eukaryotes.</title>
        <authorList>
            <person name="Philippe N."/>
            <person name="Legendre M."/>
            <person name="Doutre G."/>
            <person name="Coute Y."/>
            <person name="Poirot O."/>
            <person name="Lescot M."/>
            <person name="Arslan D."/>
            <person name="Seltzer V."/>
            <person name="Bertaux L."/>
            <person name="Bruley C."/>
            <person name="Garin J."/>
            <person name="Claverie J.M."/>
            <person name="Abergel C."/>
        </authorList>
    </citation>
    <scope>NUCLEOTIDE SEQUENCE [LARGE SCALE GENOMIC DNA]</scope>
</reference>
<evidence type="ECO:0000313" key="2">
    <source>
        <dbReference type="Proteomes" id="UP000204584"/>
    </source>
</evidence>
<proteinExistence type="predicted"/>
<accession>S4W0M6</accession>
<name>S4W0M6_9VIRU</name>
<keyword evidence="2" id="KW-1185">Reference proteome</keyword>
<gene>
    <name evidence="1" type="ORF">psal_cds_1111</name>
</gene>
<dbReference type="Proteomes" id="UP000204584">
    <property type="component" value="Segment"/>
</dbReference>
<dbReference type="RefSeq" id="YP_008438417.2">
    <property type="nucleotide sequence ID" value="NC_022098.1"/>
</dbReference>